<dbReference type="InterPro" id="IPR054613">
    <property type="entry name" value="Peptidase_S78_dom"/>
</dbReference>
<name>A0ABM6SV83_9ACTN</name>
<feature type="domain" description="Prohead serine protease" evidence="4">
    <location>
        <begin position="12"/>
        <end position="158"/>
    </location>
</feature>
<evidence type="ECO:0000256" key="3">
    <source>
        <dbReference type="ARBA" id="ARBA00022801"/>
    </source>
</evidence>
<evidence type="ECO:0000313" key="6">
    <source>
        <dbReference type="Proteomes" id="UP000238413"/>
    </source>
</evidence>
<dbReference type="Proteomes" id="UP000238413">
    <property type="component" value="Chromosome"/>
</dbReference>
<keyword evidence="3" id="KW-0378">Hydrolase</keyword>
<protein>
    <submittedName>
        <fullName evidence="5">HK97 family phage prohead protease</fullName>
    </submittedName>
</protein>
<evidence type="ECO:0000259" key="4">
    <source>
        <dbReference type="Pfam" id="PF04586"/>
    </source>
</evidence>
<organism evidence="5 6">
    <name type="scientific">Streptomyces dengpaensis</name>
    <dbReference type="NCBI Taxonomy" id="2049881"/>
    <lineage>
        <taxon>Bacteria</taxon>
        <taxon>Bacillati</taxon>
        <taxon>Actinomycetota</taxon>
        <taxon>Actinomycetes</taxon>
        <taxon>Kitasatosporales</taxon>
        <taxon>Streptomycetaceae</taxon>
        <taxon>Streptomyces</taxon>
    </lineage>
</organism>
<dbReference type="GO" id="GO:0006508">
    <property type="term" value="P:proteolysis"/>
    <property type="evidence" value="ECO:0007669"/>
    <property type="project" value="UniProtKB-KW"/>
</dbReference>
<reference evidence="5 6" key="1">
    <citation type="submission" date="2018-02" db="EMBL/GenBank/DDBJ databases">
        <title>Complete genome sequence of Streptomyces dengpaensis, the producer of angucyclines.</title>
        <authorList>
            <person name="Yumei L."/>
        </authorList>
    </citation>
    <scope>NUCLEOTIDE SEQUENCE [LARGE SCALE GENOMIC DNA]</scope>
    <source>
        <strain evidence="5 6">XZHG99</strain>
    </source>
</reference>
<dbReference type="NCBIfam" id="TIGR01543">
    <property type="entry name" value="proheadase_HK97"/>
    <property type="match status" value="1"/>
</dbReference>
<keyword evidence="6" id="KW-1185">Reference proteome</keyword>
<proteinExistence type="predicted"/>
<dbReference type="RefSeq" id="WP_099499363.1">
    <property type="nucleotide sequence ID" value="NZ_CP026652.1"/>
</dbReference>
<gene>
    <name evidence="5" type="ORF">C4B68_26125</name>
</gene>
<evidence type="ECO:0000256" key="2">
    <source>
        <dbReference type="ARBA" id="ARBA00022670"/>
    </source>
</evidence>
<keyword evidence="2 5" id="KW-0645">Protease</keyword>
<sequence>MREVERRYTRVEARASGDGKNITGYAAVFNRESSNLGGFVEVVDPAAFNKSRGDGWPDVVARFNHEDMFLLGTTTAGTLRLSLDNTGLNYDVTPPNARADVLELVQRGDVQKSSFAFRTFEDDWSATEQGFPKRTLLSVQLLDVAPVVSPAYPDTSAGLRSLARKFDAPFEDVRKLAEREELRKLFVRTDQPVIRAAEVGGTAGSRLTPAQARMKLLARRDSPYVP</sequence>
<dbReference type="EMBL" id="CP026652">
    <property type="protein sequence ID" value="AVH58667.1"/>
    <property type="molecule type" value="Genomic_DNA"/>
</dbReference>
<keyword evidence="1" id="KW-1188">Viral release from host cell</keyword>
<dbReference type="Pfam" id="PF04586">
    <property type="entry name" value="Peptidase_S78"/>
    <property type="match status" value="1"/>
</dbReference>
<evidence type="ECO:0000313" key="5">
    <source>
        <dbReference type="EMBL" id="AVH58667.1"/>
    </source>
</evidence>
<evidence type="ECO:0000256" key="1">
    <source>
        <dbReference type="ARBA" id="ARBA00022612"/>
    </source>
</evidence>
<accession>A0ABM6SV83</accession>
<dbReference type="InterPro" id="IPR006433">
    <property type="entry name" value="Prohead_protease"/>
</dbReference>
<dbReference type="GO" id="GO:0008233">
    <property type="term" value="F:peptidase activity"/>
    <property type="evidence" value="ECO:0007669"/>
    <property type="project" value="UniProtKB-KW"/>
</dbReference>